<gene>
    <name evidence="1" type="ORF">SAMN05421881_107310</name>
</gene>
<dbReference type="AlphaFoldDB" id="A0A1H3NI42"/>
<name>A0A1H3NI42_9PROT</name>
<reference evidence="1 2" key="1">
    <citation type="submission" date="2016-10" db="EMBL/GenBank/DDBJ databases">
        <authorList>
            <person name="de Groot N.N."/>
        </authorList>
    </citation>
    <scope>NUCLEOTIDE SEQUENCE [LARGE SCALE GENOMIC DNA]</scope>
    <source>
        <strain evidence="1 2">Nm1</strain>
    </source>
</reference>
<evidence type="ECO:0000313" key="1">
    <source>
        <dbReference type="EMBL" id="SDY88115.1"/>
    </source>
</evidence>
<dbReference type="Proteomes" id="UP000198640">
    <property type="component" value="Unassembled WGS sequence"/>
</dbReference>
<organism evidence="1 2">
    <name type="scientific">Nitrosomonas halophila</name>
    <dbReference type="NCBI Taxonomy" id="44576"/>
    <lineage>
        <taxon>Bacteria</taxon>
        <taxon>Pseudomonadati</taxon>
        <taxon>Pseudomonadota</taxon>
        <taxon>Betaproteobacteria</taxon>
        <taxon>Nitrosomonadales</taxon>
        <taxon>Nitrosomonadaceae</taxon>
        <taxon>Nitrosomonas</taxon>
    </lineage>
</organism>
<dbReference type="EMBL" id="FNOY01000073">
    <property type="protein sequence ID" value="SDY88115.1"/>
    <property type="molecule type" value="Genomic_DNA"/>
</dbReference>
<keyword evidence="2" id="KW-1185">Reference proteome</keyword>
<proteinExistence type="predicted"/>
<accession>A0A1H3NI42</accession>
<evidence type="ECO:0000313" key="2">
    <source>
        <dbReference type="Proteomes" id="UP000198640"/>
    </source>
</evidence>
<protein>
    <submittedName>
        <fullName evidence="1">Uncharacterized protein</fullName>
    </submittedName>
</protein>
<sequence length="42" mass="4758">MHAICHADLFAAFGGEKRYDGQRNRLGYDGVSRRLSENGLIY</sequence>